<dbReference type="Proteomes" id="UP001413721">
    <property type="component" value="Unassembled WGS sequence"/>
</dbReference>
<evidence type="ECO:0000256" key="1">
    <source>
        <dbReference type="ARBA" id="ARBA00022729"/>
    </source>
</evidence>
<dbReference type="InterPro" id="IPR018389">
    <property type="entry name" value="DctP_fam"/>
</dbReference>
<dbReference type="PANTHER" id="PTHR33376:SF5">
    <property type="entry name" value="EXTRACYTOPLASMIC SOLUTE RECEPTOR PROTEIN"/>
    <property type="match status" value="1"/>
</dbReference>
<feature type="signal peptide" evidence="2">
    <location>
        <begin position="1"/>
        <end position="19"/>
    </location>
</feature>
<dbReference type="RefSeq" id="WP_345931817.1">
    <property type="nucleotide sequence ID" value="NZ_JBBKTV010000002.1"/>
</dbReference>
<organism evidence="3 4">
    <name type="scientific">Tistrella arctica</name>
    <dbReference type="NCBI Taxonomy" id="3133430"/>
    <lineage>
        <taxon>Bacteria</taxon>
        <taxon>Pseudomonadati</taxon>
        <taxon>Pseudomonadota</taxon>
        <taxon>Alphaproteobacteria</taxon>
        <taxon>Geminicoccales</taxon>
        <taxon>Geminicoccaceae</taxon>
        <taxon>Tistrella</taxon>
    </lineage>
</organism>
<proteinExistence type="predicted"/>
<accession>A0ABU9YNF1</accession>
<protein>
    <submittedName>
        <fullName evidence="3">TRAP transporter substrate-binding protein DctP</fullName>
    </submittedName>
</protein>
<feature type="chain" id="PRO_5045216335" evidence="2">
    <location>
        <begin position="20"/>
        <end position="325"/>
    </location>
</feature>
<evidence type="ECO:0000256" key="2">
    <source>
        <dbReference type="SAM" id="SignalP"/>
    </source>
</evidence>
<dbReference type="Gene3D" id="3.40.190.170">
    <property type="entry name" value="Bacterial extracellular solute-binding protein, family 7"/>
    <property type="match status" value="1"/>
</dbReference>
<comment type="caution">
    <text evidence="3">The sequence shown here is derived from an EMBL/GenBank/DDBJ whole genome shotgun (WGS) entry which is preliminary data.</text>
</comment>
<dbReference type="SUPFAM" id="SSF53850">
    <property type="entry name" value="Periplasmic binding protein-like II"/>
    <property type="match status" value="1"/>
</dbReference>
<dbReference type="Pfam" id="PF03480">
    <property type="entry name" value="DctP"/>
    <property type="match status" value="1"/>
</dbReference>
<dbReference type="NCBIfam" id="NF037995">
    <property type="entry name" value="TRAP_S1"/>
    <property type="match status" value="1"/>
</dbReference>
<dbReference type="PANTHER" id="PTHR33376">
    <property type="match status" value="1"/>
</dbReference>
<dbReference type="EMBL" id="JBBKTW010000007">
    <property type="protein sequence ID" value="MEN2990357.1"/>
    <property type="molecule type" value="Genomic_DNA"/>
</dbReference>
<sequence length="325" mass="34230">MKQALFGLVMLGLTAPAAAEDLVITSEVPASHWKSDYVNQFAEMVKDRSGGEIEVKFYPAGQLYSDKDAIAAIGTGSVQMVWPISGNLDALDSRLGLLGLPFTLSDDLMSNPDFSADIARLVSAQVEDRGIAILGLLRATDAIIVMKNTPVTQVSDLAGKRIRSGGGAIAREMVAQMGASPISLPASEMVTSMSQGVIDGVLTSPAGWKTILADTASEGALVPGMFLATYSIVVDATWLKGLSDTNREAVTSAARDVASEQWADAVEKDNADLQAMIDAGKGYHLIDGPQFDAFRAAAQPVIDAYAEAHPGTWKAYLGEAAKHAE</sequence>
<keyword evidence="4" id="KW-1185">Reference proteome</keyword>
<reference evidence="3 4" key="1">
    <citation type="submission" date="2024-03" db="EMBL/GenBank/DDBJ databases">
        <title>High-quality draft genome sequencing of Tistrella sp. BH-R2-4.</title>
        <authorList>
            <person name="Dong C."/>
        </authorList>
    </citation>
    <scope>NUCLEOTIDE SEQUENCE [LARGE SCALE GENOMIC DNA]</scope>
    <source>
        <strain evidence="3 4">BH-R2-4</strain>
    </source>
</reference>
<evidence type="ECO:0000313" key="4">
    <source>
        <dbReference type="Proteomes" id="UP001413721"/>
    </source>
</evidence>
<dbReference type="InterPro" id="IPR038404">
    <property type="entry name" value="TRAP_DctP_sf"/>
</dbReference>
<keyword evidence="1 2" id="KW-0732">Signal</keyword>
<evidence type="ECO:0000313" key="3">
    <source>
        <dbReference type="EMBL" id="MEN2990357.1"/>
    </source>
</evidence>
<name>A0ABU9YNF1_9PROT</name>
<gene>
    <name evidence="3" type="primary">dctP</name>
    <name evidence="3" type="ORF">WG926_18740</name>
</gene>